<gene>
    <name evidence="4" type="ORF">GQ43DRAFT_484297</name>
</gene>
<comment type="similarity">
    <text evidence="1">Belongs to the TEL2 family.</text>
</comment>
<reference evidence="4" key="1">
    <citation type="journal article" date="2020" name="Stud. Mycol.">
        <title>101 Dothideomycetes genomes: a test case for predicting lifestyles and emergence of pathogens.</title>
        <authorList>
            <person name="Haridas S."/>
            <person name="Albert R."/>
            <person name="Binder M."/>
            <person name="Bloem J."/>
            <person name="Labutti K."/>
            <person name="Salamov A."/>
            <person name="Andreopoulos B."/>
            <person name="Baker S."/>
            <person name="Barry K."/>
            <person name="Bills G."/>
            <person name="Bluhm B."/>
            <person name="Cannon C."/>
            <person name="Castanera R."/>
            <person name="Culley D."/>
            <person name="Daum C."/>
            <person name="Ezra D."/>
            <person name="Gonzalez J."/>
            <person name="Henrissat B."/>
            <person name="Kuo A."/>
            <person name="Liang C."/>
            <person name="Lipzen A."/>
            <person name="Lutzoni F."/>
            <person name="Magnuson J."/>
            <person name="Mondo S."/>
            <person name="Nolan M."/>
            <person name="Ohm R."/>
            <person name="Pangilinan J."/>
            <person name="Park H.-J."/>
            <person name="Ramirez L."/>
            <person name="Alfaro M."/>
            <person name="Sun H."/>
            <person name="Tritt A."/>
            <person name="Yoshinaga Y."/>
            <person name="Zwiers L.-H."/>
            <person name="Turgeon B."/>
            <person name="Goodwin S."/>
            <person name="Spatafora J."/>
            <person name="Crous P."/>
            <person name="Grigoriev I."/>
        </authorList>
    </citation>
    <scope>NUCLEOTIDE SEQUENCE</scope>
    <source>
        <strain evidence="4">ATCC 74209</strain>
    </source>
</reference>
<dbReference type="GO" id="GO:0042162">
    <property type="term" value="F:telomeric DNA binding"/>
    <property type="evidence" value="ECO:0007669"/>
    <property type="project" value="TreeGrafter"/>
</dbReference>
<sequence>MDLLTPVATRTVKRPQSLSASAQTSRSTYTSIDSPETTLKALKDQPDFETVGRVLNYLISSLKSQDGFSIAIPGPLSSQIINTLVTTTLPDYWRTFRESRRHCSKLIKCLKNVSSLGAIMSRLRPLIADCRRKKPVDQTRDPSQHVEDLLEVLGLVLEEDQTSFRIWTDIQDHVVNSTQRSLMWKEYISLSTSGKILSMAAQAEDALKERGNLRKEVWLSNGNEYASWLGRNIAAIIVEIAPTEYLPLLSQFCGRALSLGYNDRVVSSILTTLLEKGSVTPLADLLPKLAVHEQRQLLNSAITFLSKQYFSFIDKEGGLLLKSQSTISGAAYVVHELIRNNDVLRDHVVSLLTSSTISALNDSYGTRRSVIAAIAEDKEKLQTVAEKSLELFGDKFYMIHTPILQQEALAQILTIACGYVHRSEPLFLTMITKSSTHSSTISNRIAASSPRARLLGMFVGVAISLMVDKPELRLKFEFEGSEAEEAKWYQQLTTVEDKIGQLGDLKPLQSTNRPTAPTKASKASKQKAEAPTKPSITEIKGPRIIEIVSESSDEDEDLVPYGKPDSDPEDEDDDPTVLDRHKPTAPVYIRDLLAHLRDHDNYDRQLIALQTAAPLIRRKSNFGTEVTDHIEELASILVSLNDNFDLLNFAELRQQALIAVLLAKPGPMAQWFVRSFFSGDYSLTQRIAMLTTLGLGARELAGFNDPSETPIPIPTTPSFPSKTLPPRLHKLYAAETGPVAALTAKLEKTTLEPMALSAADKLSGPDILKVRTFSSRMDIEKRRKKPVPNKLAQVVAENFFFPLTGRWWGSMQSSTSSHSPLISTSILPSTADEREDDNLYTSPHLLPPFLQTLAILINASGPSTLSLPQMTREMWELLLSVRGIAMGDKSILKALLFAFLMLIETNEDGERLAVEQGREVVETQEWVRGVFENLGGGKRMGAGDKGEEDEDEKVRALAAGVLVRLGEVVEKYRRRMVGSLMDY</sequence>
<dbReference type="OrthoDB" id="10258062at2759"/>
<dbReference type="PANTHER" id="PTHR15830:SF10">
    <property type="entry name" value="TELOMERE LENGTH REGULATION PROTEIN TEL2 HOMOLOG"/>
    <property type="match status" value="1"/>
</dbReference>
<comment type="caution">
    <text evidence="4">The sequence shown here is derived from an EMBL/GenBank/DDBJ whole genome shotgun (WGS) entry which is preliminary data.</text>
</comment>
<dbReference type="InterPro" id="IPR038528">
    <property type="entry name" value="TEL2_C_sf"/>
</dbReference>
<evidence type="ECO:0000256" key="2">
    <source>
        <dbReference type="SAM" id="MobiDB-lite"/>
    </source>
</evidence>
<dbReference type="GO" id="GO:0005829">
    <property type="term" value="C:cytosol"/>
    <property type="evidence" value="ECO:0007669"/>
    <property type="project" value="TreeGrafter"/>
</dbReference>
<feature type="domain" description="Telomere length regulation protein conserved" evidence="3">
    <location>
        <begin position="586"/>
        <end position="697"/>
    </location>
</feature>
<dbReference type="GO" id="GO:0051879">
    <property type="term" value="F:Hsp90 protein binding"/>
    <property type="evidence" value="ECO:0007669"/>
    <property type="project" value="TreeGrafter"/>
</dbReference>
<dbReference type="GO" id="GO:0051083">
    <property type="term" value="P:'de novo' cotranslational protein folding"/>
    <property type="evidence" value="ECO:0007669"/>
    <property type="project" value="TreeGrafter"/>
</dbReference>
<keyword evidence="5" id="KW-1185">Reference proteome</keyword>
<dbReference type="FunFam" id="1.25.40.720:FF:000004">
    <property type="entry name" value="WGS project CABT00000000 data, contig 2.6"/>
    <property type="match status" value="1"/>
</dbReference>
<feature type="region of interest" description="Disordered" evidence="2">
    <location>
        <begin position="504"/>
        <end position="581"/>
    </location>
</feature>
<protein>
    <recommendedName>
        <fullName evidence="3">Telomere length regulation protein conserved domain-containing protein</fullName>
    </recommendedName>
</protein>
<evidence type="ECO:0000313" key="4">
    <source>
        <dbReference type="EMBL" id="KAF2197233.1"/>
    </source>
</evidence>
<dbReference type="Pfam" id="PF10193">
    <property type="entry name" value="Telomere_reg-2"/>
    <property type="match status" value="1"/>
</dbReference>
<feature type="compositionally biased region" description="Acidic residues" evidence="2">
    <location>
        <begin position="567"/>
        <end position="576"/>
    </location>
</feature>
<dbReference type="InterPro" id="IPR051970">
    <property type="entry name" value="TEL2_Regulation"/>
</dbReference>
<dbReference type="InterPro" id="IPR019337">
    <property type="entry name" value="Telomere_length_regulation_dom"/>
</dbReference>
<dbReference type="Proteomes" id="UP000799536">
    <property type="component" value="Unassembled WGS sequence"/>
</dbReference>
<proteinExistence type="inferred from homology"/>
<name>A0A9P4JIQ8_9PLEO</name>
<dbReference type="EMBL" id="ML994260">
    <property type="protein sequence ID" value="KAF2197233.1"/>
    <property type="molecule type" value="Genomic_DNA"/>
</dbReference>
<dbReference type="AlphaFoldDB" id="A0A9P4JIQ8"/>
<feature type="compositionally biased region" description="Low complexity" evidence="2">
    <location>
        <begin position="514"/>
        <end position="523"/>
    </location>
</feature>
<organism evidence="4 5">
    <name type="scientific">Delitschia confertaspora ATCC 74209</name>
    <dbReference type="NCBI Taxonomy" id="1513339"/>
    <lineage>
        <taxon>Eukaryota</taxon>
        <taxon>Fungi</taxon>
        <taxon>Dikarya</taxon>
        <taxon>Ascomycota</taxon>
        <taxon>Pezizomycotina</taxon>
        <taxon>Dothideomycetes</taxon>
        <taxon>Pleosporomycetidae</taxon>
        <taxon>Pleosporales</taxon>
        <taxon>Delitschiaceae</taxon>
        <taxon>Delitschia</taxon>
    </lineage>
</organism>
<evidence type="ECO:0000259" key="3">
    <source>
        <dbReference type="Pfam" id="PF10193"/>
    </source>
</evidence>
<dbReference type="PANTHER" id="PTHR15830">
    <property type="entry name" value="TELOMERE LENGTH REGULATION PROTEIN TEL2 FAMILY MEMBER"/>
    <property type="match status" value="1"/>
</dbReference>
<evidence type="ECO:0000313" key="5">
    <source>
        <dbReference type="Proteomes" id="UP000799536"/>
    </source>
</evidence>
<accession>A0A9P4JIQ8</accession>
<evidence type="ECO:0000256" key="1">
    <source>
        <dbReference type="ARBA" id="ARBA00006133"/>
    </source>
</evidence>
<dbReference type="Gene3D" id="1.25.40.720">
    <property type="entry name" value="Telomere length regulation protein 2, C-terminal domain"/>
    <property type="match status" value="2"/>
</dbReference>